<feature type="coiled-coil region" evidence="1">
    <location>
        <begin position="40"/>
        <end position="90"/>
    </location>
</feature>
<comment type="caution">
    <text evidence="2">The sequence shown here is derived from an EMBL/GenBank/DDBJ whole genome shotgun (WGS) entry which is preliminary data.</text>
</comment>
<sequence>MDHTNATWKNENVISQLRNSVDNVMMAVGQAQSNPTQQFIQQAQSMINRADNALDNALQNGGHMEPIHRLQEQLDHNKEQLQQLQSLKND</sequence>
<evidence type="ECO:0000256" key="1">
    <source>
        <dbReference type="SAM" id="Coils"/>
    </source>
</evidence>
<keyword evidence="1" id="KW-0175">Coiled coil</keyword>
<evidence type="ECO:0000313" key="2">
    <source>
        <dbReference type="EMBL" id="MFK2825931.1"/>
    </source>
</evidence>
<protein>
    <recommendedName>
        <fullName evidence="4">DUF2564 family protein</fullName>
    </recommendedName>
</protein>
<organism evidence="2 3">
    <name type="scientific">Bacillus lumedeiriae</name>
    <dbReference type="NCBI Taxonomy" id="3058829"/>
    <lineage>
        <taxon>Bacteria</taxon>
        <taxon>Bacillati</taxon>
        <taxon>Bacillota</taxon>
        <taxon>Bacilli</taxon>
        <taxon>Bacillales</taxon>
        <taxon>Bacillaceae</taxon>
        <taxon>Bacillus</taxon>
    </lineage>
</organism>
<dbReference type="EMBL" id="JAUIYO010000006">
    <property type="protein sequence ID" value="MFK2825931.1"/>
    <property type="molecule type" value="Genomic_DNA"/>
</dbReference>
<dbReference type="Proteomes" id="UP001619911">
    <property type="component" value="Unassembled WGS sequence"/>
</dbReference>
<gene>
    <name evidence="2" type="ORF">QYG89_09680</name>
</gene>
<reference evidence="2 3" key="1">
    <citation type="submission" date="2023-07" db="EMBL/GenBank/DDBJ databases">
        <title>Bacillus lucianemedeirus sp. nov, a new species isolated from an immunobiological production facility.</title>
        <authorList>
            <person name="Costa L.V."/>
            <person name="Miranda R.V.S.L."/>
            <person name="Brandao M.L.L."/>
            <person name="Reis C.M.F."/>
            <person name="Frazao A.M."/>
            <person name="Cruz F.V."/>
            <person name="Baio P.V.P."/>
            <person name="Veras J.F.C."/>
            <person name="Ramos J.N."/>
            <person name="Vieira V."/>
        </authorList>
    </citation>
    <scope>NUCLEOTIDE SEQUENCE [LARGE SCALE GENOMIC DNA]</scope>
    <source>
        <strain evidence="2 3">B190/17</strain>
    </source>
</reference>
<dbReference type="RefSeq" id="WP_404316806.1">
    <property type="nucleotide sequence ID" value="NZ_JAUIYO010000006.1"/>
</dbReference>
<evidence type="ECO:0008006" key="4">
    <source>
        <dbReference type="Google" id="ProtNLM"/>
    </source>
</evidence>
<name>A0ABW8I8X1_9BACI</name>
<keyword evidence="3" id="KW-1185">Reference proteome</keyword>
<evidence type="ECO:0000313" key="3">
    <source>
        <dbReference type="Proteomes" id="UP001619911"/>
    </source>
</evidence>
<proteinExistence type="predicted"/>
<accession>A0ABW8I8X1</accession>